<evidence type="ECO:0000313" key="1">
    <source>
        <dbReference type="EMBL" id="MBI3013501.1"/>
    </source>
</evidence>
<name>A0A932GM37_UNCTE</name>
<dbReference type="SUPFAM" id="SSF53850">
    <property type="entry name" value="Periplasmic binding protein-like II"/>
    <property type="match status" value="1"/>
</dbReference>
<protein>
    <submittedName>
        <fullName evidence="1">ABC transporter substrate-binding protein</fullName>
    </submittedName>
</protein>
<accession>A0A932GM37</accession>
<reference evidence="1" key="1">
    <citation type="submission" date="2020-07" db="EMBL/GenBank/DDBJ databases">
        <title>Huge and variable diversity of episymbiotic CPR bacteria and DPANN archaea in groundwater ecosystems.</title>
        <authorList>
            <person name="He C.Y."/>
            <person name="Keren R."/>
            <person name="Whittaker M."/>
            <person name="Farag I.F."/>
            <person name="Doudna J."/>
            <person name="Cate J.H.D."/>
            <person name="Banfield J.F."/>
        </authorList>
    </citation>
    <scope>NUCLEOTIDE SEQUENCE</scope>
    <source>
        <strain evidence="1">NC_groundwater_717_Ag_S-0.2um_59_8</strain>
    </source>
</reference>
<evidence type="ECO:0000313" key="2">
    <source>
        <dbReference type="Proteomes" id="UP000741360"/>
    </source>
</evidence>
<feature type="non-terminal residue" evidence="1">
    <location>
        <position position="1"/>
    </location>
</feature>
<proteinExistence type="predicted"/>
<sequence>LAGMLEAEEIDALVMAFMPSAFMRGAPHIGRLFPDYRKEEQEYFRQTRIFPIMHTVVLHREFYDQNPWVAQSLYKAFCQSMRLCQEVLYDTNALACTLPWLIAEIEETRDLMGEHFWPYGVEASRLTLETLTQYSYEQGLTSRKWEVDSLFAPNTLSEFKT</sequence>
<dbReference type="Proteomes" id="UP000741360">
    <property type="component" value="Unassembled WGS sequence"/>
</dbReference>
<comment type="caution">
    <text evidence="1">The sequence shown here is derived from an EMBL/GenBank/DDBJ whole genome shotgun (WGS) entry which is preliminary data.</text>
</comment>
<dbReference type="AlphaFoldDB" id="A0A932GM37"/>
<gene>
    <name evidence="1" type="ORF">HYY65_00215</name>
</gene>
<dbReference type="EMBL" id="JACPSX010000004">
    <property type="protein sequence ID" value="MBI3013501.1"/>
    <property type="molecule type" value="Genomic_DNA"/>
</dbReference>
<organism evidence="1 2">
    <name type="scientific">Tectimicrobiota bacterium</name>
    <dbReference type="NCBI Taxonomy" id="2528274"/>
    <lineage>
        <taxon>Bacteria</taxon>
        <taxon>Pseudomonadati</taxon>
        <taxon>Nitrospinota/Tectimicrobiota group</taxon>
        <taxon>Candidatus Tectimicrobiota</taxon>
    </lineage>
</organism>